<accession>A0A2M9YJC1</accession>
<dbReference type="Proteomes" id="UP000232149">
    <property type="component" value="Unassembled WGS sequence"/>
</dbReference>
<dbReference type="Proteomes" id="UP000232188">
    <property type="component" value="Unassembled WGS sequence"/>
</dbReference>
<keyword evidence="3" id="KW-1185">Reference proteome</keyword>
<organism evidence="1 4">
    <name type="scientific">Leptospira adleri</name>
    <dbReference type="NCBI Taxonomy" id="2023186"/>
    <lineage>
        <taxon>Bacteria</taxon>
        <taxon>Pseudomonadati</taxon>
        <taxon>Spirochaetota</taxon>
        <taxon>Spirochaetia</taxon>
        <taxon>Leptospirales</taxon>
        <taxon>Leptospiraceae</taxon>
        <taxon>Leptospira</taxon>
    </lineage>
</organism>
<protein>
    <recommendedName>
        <fullName evidence="5">GNAT family N-acetyltransferase</fullName>
    </recommendedName>
</protein>
<reference evidence="3 4" key="1">
    <citation type="submission" date="2017-07" db="EMBL/GenBank/DDBJ databases">
        <title>Leptospira spp. isolated from tropical soils.</title>
        <authorList>
            <person name="Thibeaux R."/>
            <person name="Iraola G."/>
            <person name="Ferres I."/>
            <person name="Bierque E."/>
            <person name="Girault D."/>
            <person name="Soupe-Gilbert M.-E."/>
            <person name="Picardeau M."/>
            <person name="Goarant C."/>
        </authorList>
    </citation>
    <scope>NUCLEOTIDE SEQUENCE [LARGE SCALE GENOMIC DNA]</scope>
    <source>
        <strain evidence="1 4">FH2-B-C1</strain>
        <strain evidence="2 3">FH2-B-D1</strain>
    </source>
</reference>
<dbReference type="SUPFAM" id="SSF55729">
    <property type="entry name" value="Acyl-CoA N-acyltransferases (Nat)"/>
    <property type="match status" value="1"/>
</dbReference>
<proteinExistence type="predicted"/>
<dbReference type="EMBL" id="NPDU01000024">
    <property type="protein sequence ID" value="PJZ61939.1"/>
    <property type="molecule type" value="Genomic_DNA"/>
</dbReference>
<evidence type="ECO:0008006" key="5">
    <source>
        <dbReference type="Google" id="ProtNLM"/>
    </source>
</evidence>
<gene>
    <name evidence="2" type="ORF">CH376_10735</name>
    <name evidence="1" type="ORF">CH380_19430</name>
</gene>
<name>A0A2M9YJC1_9LEPT</name>
<dbReference type="EMBL" id="NPDV01000022">
    <property type="protein sequence ID" value="PJZ51645.1"/>
    <property type="molecule type" value="Genomic_DNA"/>
</dbReference>
<comment type="caution">
    <text evidence="1">The sequence shown here is derived from an EMBL/GenBank/DDBJ whole genome shotgun (WGS) entry which is preliminary data.</text>
</comment>
<dbReference type="InterPro" id="IPR016181">
    <property type="entry name" value="Acyl_CoA_acyltransferase"/>
</dbReference>
<evidence type="ECO:0000313" key="2">
    <source>
        <dbReference type="EMBL" id="PJZ61939.1"/>
    </source>
</evidence>
<evidence type="ECO:0000313" key="3">
    <source>
        <dbReference type="Proteomes" id="UP000232149"/>
    </source>
</evidence>
<dbReference type="AlphaFoldDB" id="A0A2M9YJC1"/>
<sequence length="191" mass="22099">MPVKIVSGDSEDIPRIKAFVNRIFSEAGYSSSRWKNIDYDDWSTWFFAEEEGRILSAMRVVEKQPENFLPLEVAVLDKTLEKPIRYAVLSENVADWNAVAFELSRTGWMAAKKTFRTVAKHCYEKGYDVVYGMYNPNLKGIEKLYLSEGAVHSERYPDLLYFPGFYLNGKLSKFHVIELEKECLQKIASKM</sequence>
<evidence type="ECO:0000313" key="4">
    <source>
        <dbReference type="Proteomes" id="UP000232188"/>
    </source>
</evidence>
<evidence type="ECO:0000313" key="1">
    <source>
        <dbReference type="EMBL" id="PJZ51645.1"/>
    </source>
</evidence>
<dbReference type="NCBIfam" id="NF047533">
    <property type="entry name" value="LBL_2463_fam"/>
    <property type="match status" value="1"/>
</dbReference>